<evidence type="ECO:0000313" key="3">
    <source>
        <dbReference type="Proteomes" id="UP001497516"/>
    </source>
</evidence>
<gene>
    <name evidence="2" type="ORF">LTRI10_LOCUS47270</name>
</gene>
<sequence length="82" mass="8774">MEGKWSTVRLTAVARARGGGGAYGGGGWVEHWRLVARGAEAEGRTGGRRRPPRGGDADGNGVERAPTVMERRWLGSCSHSRE</sequence>
<protein>
    <submittedName>
        <fullName evidence="2">Uncharacterized protein</fullName>
    </submittedName>
</protein>
<organism evidence="2 3">
    <name type="scientific">Linum trigynum</name>
    <dbReference type="NCBI Taxonomy" id="586398"/>
    <lineage>
        <taxon>Eukaryota</taxon>
        <taxon>Viridiplantae</taxon>
        <taxon>Streptophyta</taxon>
        <taxon>Embryophyta</taxon>
        <taxon>Tracheophyta</taxon>
        <taxon>Spermatophyta</taxon>
        <taxon>Magnoliopsida</taxon>
        <taxon>eudicotyledons</taxon>
        <taxon>Gunneridae</taxon>
        <taxon>Pentapetalae</taxon>
        <taxon>rosids</taxon>
        <taxon>fabids</taxon>
        <taxon>Malpighiales</taxon>
        <taxon>Linaceae</taxon>
        <taxon>Linum</taxon>
    </lineage>
</organism>
<name>A0AAV2GBA7_9ROSI</name>
<dbReference type="Proteomes" id="UP001497516">
    <property type="component" value="Chromosome 8"/>
</dbReference>
<evidence type="ECO:0000256" key="1">
    <source>
        <dbReference type="SAM" id="MobiDB-lite"/>
    </source>
</evidence>
<accession>A0AAV2GBA7</accession>
<dbReference type="EMBL" id="OZ034821">
    <property type="protein sequence ID" value="CAL1407612.1"/>
    <property type="molecule type" value="Genomic_DNA"/>
</dbReference>
<dbReference type="AlphaFoldDB" id="A0AAV2GBA7"/>
<evidence type="ECO:0000313" key="2">
    <source>
        <dbReference type="EMBL" id="CAL1407612.1"/>
    </source>
</evidence>
<feature type="region of interest" description="Disordered" evidence="1">
    <location>
        <begin position="39"/>
        <end position="65"/>
    </location>
</feature>
<proteinExistence type="predicted"/>
<keyword evidence="3" id="KW-1185">Reference proteome</keyword>
<reference evidence="2 3" key="1">
    <citation type="submission" date="2024-04" db="EMBL/GenBank/DDBJ databases">
        <authorList>
            <person name="Fracassetti M."/>
        </authorList>
    </citation>
    <scope>NUCLEOTIDE SEQUENCE [LARGE SCALE GENOMIC DNA]</scope>
</reference>